<gene>
    <name evidence="1" type="ORF">IQ17_05850</name>
</gene>
<name>A0A562KTH6_9BRAD</name>
<dbReference type="EMBL" id="VLKL01000022">
    <property type="protein sequence ID" value="TWH98575.1"/>
    <property type="molecule type" value="Genomic_DNA"/>
</dbReference>
<comment type="caution">
    <text evidence="1">The sequence shown here is derived from an EMBL/GenBank/DDBJ whole genome shotgun (WGS) entry which is preliminary data.</text>
</comment>
<organism evidence="1 2">
    <name type="scientific">Bradyrhizobium daqingense</name>
    <dbReference type="NCBI Taxonomy" id="993502"/>
    <lineage>
        <taxon>Bacteria</taxon>
        <taxon>Pseudomonadati</taxon>
        <taxon>Pseudomonadota</taxon>
        <taxon>Alphaproteobacteria</taxon>
        <taxon>Hyphomicrobiales</taxon>
        <taxon>Nitrobacteraceae</taxon>
        <taxon>Bradyrhizobium</taxon>
    </lineage>
</organism>
<keyword evidence="2" id="KW-1185">Reference proteome</keyword>
<protein>
    <submittedName>
        <fullName evidence="1">Uncharacterized protein</fullName>
    </submittedName>
</protein>
<evidence type="ECO:0000313" key="1">
    <source>
        <dbReference type="EMBL" id="TWH98575.1"/>
    </source>
</evidence>
<dbReference type="Proteomes" id="UP000317176">
    <property type="component" value="Unassembled WGS sequence"/>
</dbReference>
<proteinExistence type="predicted"/>
<sequence length="49" mass="5322">MMSMLQTNIVLIQACGSLFVLVGHRLESPRSLAMRKLTGDTATTLGMVE</sequence>
<dbReference type="AlphaFoldDB" id="A0A562KTH6"/>
<evidence type="ECO:0000313" key="2">
    <source>
        <dbReference type="Proteomes" id="UP000317176"/>
    </source>
</evidence>
<reference evidence="1 2" key="1">
    <citation type="journal article" date="2015" name="Stand. Genomic Sci.">
        <title>Genomic Encyclopedia of Bacterial and Archaeal Type Strains, Phase III: the genomes of soil and plant-associated and newly described type strains.</title>
        <authorList>
            <person name="Whitman W.B."/>
            <person name="Woyke T."/>
            <person name="Klenk H.P."/>
            <person name="Zhou Y."/>
            <person name="Lilburn T.G."/>
            <person name="Beck B.J."/>
            <person name="De Vos P."/>
            <person name="Vandamme P."/>
            <person name="Eisen J.A."/>
            <person name="Garrity G."/>
            <person name="Hugenholtz P."/>
            <person name="Kyrpides N.C."/>
        </authorList>
    </citation>
    <scope>NUCLEOTIDE SEQUENCE [LARGE SCALE GENOMIC DNA]</scope>
    <source>
        <strain evidence="1 2">CGMCC 1.10947</strain>
    </source>
</reference>
<accession>A0A562KTH6</accession>